<evidence type="ECO:0000256" key="6">
    <source>
        <dbReference type="ARBA" id="ARBA00060591"/>
    </source>
</evidence>
<dbReference type="AlphaFoldDB" id="A0A4Q2KEK0"/>
<feature type="domain" description="AMP-dependent ligase C-terminal" evidence="13">
    <location>
        <begin position="334"/>
        <end position="430"/>
    </location>
</feature>
<keyword evidence="3" id="KW-0597">Phosphoprotein</keyword>
<dbReference type="FunFam" id="3.40.50.12780:FF:000016">
    <property type="entry name" value="Phenylacetate-coenzyme A ligase"/>
    <property type="match status" value="1"/>
</dbReference>
<dbReference type="PANTHER" id="PTHR43439">
    <property type="entry name" value="PHENYLACETATE-COENZYME A LIGASE"/>
    <property type="match status" value="1"/>
</dbReference>
<comment type="catalytic activity">
    <reaction evidence="11">
        <text>2-phenylacetate + ATP + CoA = phenylacetyl-CoA + AMP + diphosphate</text>
        <dbReference type="Rhea" id="RHEA:20956"/>
        <dbReference type="ChEBI" id="CHEBI:18401"/>
        <dbReference type="ChEBI" id="CHEBI:30616"/>
        <dbReference type="ChEBI" id="CHEBI:33019"/>
        <dbReference type="ChEBI" id="CHEBI:57287"/>
        <dbReference type="ChEBI" id="CHEBI:57390"/>
        <dbReference type="ChEBI" id="CHEBI:456215"/>
        <dbReference type="EC" id="6.2.1.30"/>
    </reaction>
</comment>
<evidence type="ECO:0000313" key="15">
    <source>
        <dbReference type="Proteomes" id="UP000291269"/>
    </source>
</evidence>
<dbReference type="InterPro" id="IPR042099">
    <property type="entry name" value="ANL_N_sf"/>
</dbReference>
<dbReference type="OrthoDB" id="580775at2"/>
<evidence type="ECO:0000256" key="10">
    <source>
        <dbReference type="ARBA" id="ARBA00075111"/>
    </source>
</evidence>
<comment type="function">
    <text evidence="11">Catalyzes the activation of phenylacetic acid (PA) to phenylacetyl-CoA (PA-CoA).</text>
</comment>
<dbReference type="PIRSF" id="PIRSF006444">
    <property type="entry name" value="PaaK"/>
    <property type="match status" value="1"/>
</dbReference>
<dbReference type="EC" id="6.2.1.30" evidence="8 11"/>
<dbReference type="InterPro" id="IPR045851">
    <property type="entry name" value="AMP-bd_C_sf"/>
</dbReference>
<evidence type="ECO:0000256" key="5">
    <source>
        <dbReference type="ARBA" id="ARBA00022741"/>
    </source>
</evidence>
<proteinExistence type="inferred from homology"/>
<evidence type="ECO:0000259" key="12">
    <source>
        <dbReference type="Pfam" id="PF00501"/>
    </source>
</evidence>
<dbReference type="Gene3D" id="3.40.50.12780">
    <property type="entry name" value="N-terminal domain of ligase-like"/>
    <property type="match status" value="1"/>
</dbReference>
<evidence type="ECO:0000259" key="13">
    <source>
        <dbReference type="Pfam" id="PF14535"/>
    </source>
</evidence>
<dbReference type="GO" id="GO:0010124">
    <property type="term" value="P:phenylacetate catabolic process"/>
    <property type="evidence" value="ECO:0007669"/>
    <property type="project" value="UniProtKB-UniRule"/>
</dbReference>
<evidence type="ECO:0000256" key="8">
    <source>
        <dbReference type="ARBA" id="ARBA00066629"/>
    </source>
</evidence>
<evidence type="ECO:0000256" key="4">
    <source>
        <dbReference type="ARBA" id="ARBA00022598"/>
    </source>
</evidence>
<evidence type="ECO:0000256" key="2">
    <source>
        <dbReference type="ARBA" id="ARBA00022450"/>
    </source>
</evidence>
<comment type="caution">
    <text evidence="14">The sequence shown here is derived from an EMBL/GenBank/DDBJ whole genome shotgun (WGS) entry which is preliminary data.</text>
</comment>
<keyword evidence="5 11" id="KW-0547">Nucleotide-binding</keyword>
<dbReference type="InterPro" id="IPR028154">
    <property type="entry name" value="AMP-dep_Lig_C"/>
</dbReference>
<dbReference type="Pfam" id="PF00501">
    <property type="entry name" value="AMP-binding"/>
    <property type="match status" value="1"/>
</dbReference>
<keyword evidence="15" id="KW-1185">Reference proteome</keyword>
<sequence>MVMFSPEFETADRKAIEALQLERLKYIVGYAYDNVPMYRRKFDAIGLKPSHIKTFKDVSLIPYTTKDDLRENYPFGLFAVPMKKIIRLHASSGTTGKPVVGGYTRKDLDDWATCIARVLAMAGATDEDIIQVSFGYGLFTGGFGLHYGIEKLGATVVPMSSGNTERQLMLLKDFGATGLVATPSYAMYLMETARRNGMLKDLKLRLAILGAEASTAEMHASLREISGVFPTENYGLTEVGGPGVSGECREKAGMHINEDYFYPEIVDIEKNEVLKEGESGELLITTLAKEGMPVLRYRTKDITSLTYAPCKCGRTTARMSRVVGRTDDMLIIRGVNVFPSQIESVLMGMRELGKNYEIIVDRANYMDSLEVRVEVDDANLLTDYGKLEELVARIRHNLRVVVQLDVKVKLVEPMSIRRGEGKVKRVIDLRSK</sequence>
<comment type="pathway">
    <text evidence="6 11">Aromatic compound metabolism; phenylacetate degradation.</text>
</comment>
<organism evidence="14 15">
    <name type="scientific">Candidatus Borkfalkia ceftriaxoniphila</name>
    <dbReference type="NCBI Taxonomy" id="2508949"/>
    <lineage>
        <taxon>Bacteria</taxon>
        <taxon>Bacillati</taxon>
        <taxon>Bacillota</taxon>
        <taxon>Clostridia</taxon>
        <taxon>Christensenellales</taxon>
        <taxon>Christensenellaceae</taxon>
        <taxon>Candidatus Borkfalkia</taxon>
    </lineage>
</organism>
<dbReference type="GO" id="GO:0047475">
    <property type="term" value="F:phenylacetate-CoA ligase activity"/>
    <property type="evidence" value="ECO:0007669"/>
    <property type="project" value="UniProtKB-EC"/>
</dbReference>
<dbReference type="InterPro" id="IPR000873">
    <property type="entry name" value="AMP-dep_synth/lig_dom"/>
</dbReference>
<evidence type="ECO:0000256" key="1">
    <source>
        <dbReference type="ARBA" id="ARBA00011245"/>
    </source>
</evidence>
<comment type="subunit">
    <text evidence="1">Monomer.</text>
</comment>
<dbReference type="Pfam" id="PF14535">
    <property type="entry name" value="AMP-binding_C_2"/>
    <property type="match status" value="1"/>
</dbReference>
<accession>A0A4Q2KEK0</accession>
<feature type="domain" description="AMP-dependent synthetase/ligase" evidence="12">
    <location>
        <begin position="91"/>
        <end position="285"/>
    </location>
</feature>
<name>A0A4Q2KEK0_9FIRM</name>
<keyword evidence="2" id="KW-0596">Phosphopantetheine</keyword>
<gene>
    <name evidence="14" type="ORF">ESZ91_08425</name>
</gene>
<dbReference type="Gene3D" id="3.30.300.30">
    <property type="match status" value="1"/>
</dbReference>
<dbReference type="SUPFAM" id="SSF56801">
    <property type="entry name" value="Acetyl-CoA synthetase-like"/>
    <property type="match status" value="1"/>
</dbReference>
<protein>
    <recommendedName>
        <fullName evidence="9 11">Phenylacetate-coenzyme A ligase</fullName>
        <ecNumber evidence="8 11">6.2.1.30</ecNumber>
    </recommendedName>
    <alternativeName>
        <fullName evidence="10 11">Phenylacetyl-CoA ligase</fullName>
    </alternativeName>
</protein>
<dbReference type="InterPro" id="IPR011880">
    <property type="entry name" value="PA_CoA_ligase"/>
</dbReference>
<dbReference type="EMBL" id="SDOZ01000002">
    <property type="protein sequence ID" value="RXZ62407.1"/>
    <property type="molecule type" value="Genomic_DNA"/>
</dbReference>
<reference evidence="14 15" key="1">
    <citation type="journal article" date="2019" name="Gut">
        <title>Antibiotics-induced monodominance of a novel gut bacterial order.</title>
        <authorList>
            <person name="Hildebrand F."/>
            <person name="Moitinho-Silva L."/>
            <person name="Blasche S."/>
            <person name="Jahn M.T."/>
            <person name="Gossmann T.I."/>
            <person name="Heuerta-Cepas J."/>
            <person name="Hercog R."/>
            <person name="Luetge M."/>
            <person name="Bahram M."/>
            <person name="Pryszlak A."/>
            <person name="Alves R.J."/>
            <person name="Waszak S.M."/>
            <person name="Zhu A."/>
            <person name="Ye L."/>
            <person name="Costea P.I."/>
            <person name="Aalvink S."/>
            <person name="Belzer C."/>
            <person name="Forslund S.K."/>
            <person name="Sunagawa S."/>
            <person name="Hentschel U."/>
            <person name="Merten C."/>
            <person name="Patil K.R."/>
            <person name="Benes V."/>
            <person name="Bork P."/>
        </authorList>
    </citation>
    <scope>NUCLEOTIDE SEQUENCE [LARGE SCALE GENOMIC DNA]</scope>
    <source>
        <strain evidence="14 15">HDS1380</strain>
    </source>
</reference>
<dbReference type="InterPro" id="IPR051414">
    <property type="entry name" value="Adenylate-forming_Reductase"/>
</dbReference>
<dbReference type="GO" id="GO:0000166">
    <property type="term" value="F:nucleotide binding"/>
    <property type="evidence" value="ECO:0007669"/>
    <property type="project" value="UniProtKB-KW"/>
</dbReference>
<dbReference type="Proteomes" id="UP000291269">
    <property type="component" value="Unassembled WGS sequence"/>
</dbReference>
<keyword evidence="4 11" id="KW-0436">Ligase</keyword>
<evidence type="ECO:0000256" key="11">
    <source>
        <dbReference type="PIRNR" id="PIRNR006444"/>
    </source>
</evidence>
<evidence type="ECO:0000313" key="14">
    <source>
        <dbReference type="EMBL" id="RXZ62407.1"/>
    </source>
</evidence>
<dbReference type="UniPathway" id="UPA00930"/>
<dbReference type="PANTHER" id="PTHR43439:SF2">
    <property type="entry name" value="ENZYME, PUTATIVE (JCVI)-RELATED"/>
    <property type="match status" value="1"/>
</dbReference>
<evidence type="ECO:0000256" key="9">
    <source>
        <dbReference type="ARBA" id="ARBA00068695"/>
    </source>
</evidence>
<evidence type="ECO:0000256" key="7">
    <source>
        <dbReference type="ARBA" id="ARBA00061566"/>
    </source>
</evidence>
<comment type="similarity">
    <text evidence="7 11">Belongs to the phenylacetyl-CoA ligase family.</text>
</comment>
<dbReference type="CDD" id="cd05913">
    <property type="entry name" value="PaaK"/>
    <property type="match status" value="1"/>
</dbReference>
<evidence type="ECO:0000256" key="3">
    <source>
        <dbReference type="ARBA" id="ARBA00022553"/>
    </source>
</evidence>